<evidence type="ECO:0000313" key="7">
    <source>
        <dbReference type="EMBL" id="MBO8440040.1"/>
    </source>
</evidence>
<evidence type="ECO:0000256" key="6">
    <source>
        <dbReference type="SAM" id="Phobius"/>
    </source>
</evidence>
<sequence>MKKSYVVIITVVAVVAVIVFWMIGAYNKLVVAEESVSTAWANVESQYQRRADLIPNLVSTVKGYAAHEQETLDAVVSARAKATQMTVDADNLTAESIREYQAVQGEVGAALGRLLMVAENYPDLKANTNFLNLQEQLEGTENRIQVSRTNFNESAKAYNMMIRRFPSNIVAGMFGFDKKEYFEAADGAETAPQVQF</sequence>
<evidence type="ECO:0000256" key="4">
    <source>
        <dbReference type="ARBA" id="ARBA00022989"/>
    </source>
</evidence>
<comment type="subcellular location">
    <subcellularLocation>
        <location evidence="1">Membrane</location>
        <topology evidence="1">Single-pass membrane protein</topology>
    </subcellularLocation>
</comment>
<dbReference type="SUPFAM" id="SSF140478">
    <property type="entry name" value="LemA-like"/>
    <property type="match status" value="1"/>
</dbReference>
<keyword evidence="4 6" id="KW-1133">Transmembrane helix</keyword>
<dbReference type="InterPro" id="IPR007156">
    <property type="entry name" value="MamQ_LemA"/>
</dbReference>
<accession>A0A940IEU0</accession>
<dbReference type="Proteomes" id="UP000712007">
    <property type="component" value="Unassembled WGS sequence"/>
</dbReference>
<dbReference type="InterPro" id="IPR023353">
    <property type="entry name" value="LemA-like_dom_sf"/>
</dbReference>
<gene>
    <name evidence="7" type="ORF">IAC51_05255</name>
</gene>
<reference evidence="7" key="1">
    <citation type="submission" date="2020-10" db="EMBL/GenBank/DDBJ databases">
        <authorList>
            <person name="Gilroy R."/>
        </authorList>
    </citation>
    <scope>NUCLEOTIDE SEQUENCE</scope>
    <source>
        <strain evidence="7">3924</strain>
    </source>
</reference>
<evidence type="ECO:0000256" key="3">
    <source>
        <dbReference type="ARBA" id="ARBA00022692"/>
    </source>
</evidence>
<dbReference type="Pfam" id="PF04011">
    <property type="entry name" value="LemA"/>
    <property type="match status" value="1"/>
</dbReference>
<dbReference type="PANTHER" id="PTHR34478">
    <property type="entry name" value="PROTEIN LEMA"/>
    <property type="match status" value="1"/>
</dbReference>
<keyword evidence="3 6" id="KW-0812">Transmembrane</keyword>
<comment type="similarity">
    <text evidence="2">Belongs to the LemA family.</text>
</comment>
<evidence type="ECO:0000313" key="8">
    <source>
        <dbReference type="Proteomes" id="UP000712007"/>
    </source>
</evidence>
<name>A0A940IEU0_9BACT</name>
<proteinExistence type="inferred from homology"/>
<organism evidence="7 8">
    <name type="scientific">Candidatus Aphodosoma intestinipullorum</name>
    <dbReference type="NCBI Taxonomy" id="2840674"/>
    <lineage>
        <taxon>Bacteria</taxon>
        <taxon>Pseudomonadati</taxon>
        <taxon>Bacteroidota</taxon>
        <taxon>Bacteroidia</taxon>
        <taxon>Bacteroidales</taxon>
        <taxon>Candidatus Aphodosoma</taxon>
    </lineage>
</organism>
<protein>
    <submittedName>
        <fullName evidence="7">LemA family protein</fullName>
    </submittedName>
</protein>
<dbReference type="GO" id="GO:0016020">
    <property type="term" value="C:membrane"/>
    <property type="evidence" value="ECO:0007669"/>
    <property type="project" value="UniProtKB-SubCell"/>
</dbReference>
<feature type="transmembrane region" description="Helical" evidence="6">
    <location>
        <begin position="5"/>
        <end position="26"/>
    </location>
</feature>
<keyword evidence="5 6" id="KW-0472">Membrane</keyword>
<dbReference type="PANTHER" id="PTHR34478:SF2">
    <property type="entry name" value="MEMBRANE PROTEIN"/>
    <property type="match status" value="1"/>
</dbReference>
<comment type="caution">
    <text evidence="7">The sequence shown here is derived from an EMBL/GenBank/DDBJ whole genome shotgun (WGS) entry which is preliminary data.</text>
</comment>
<evidence type="ECO:0000256" key="1">
    <source>
        <dbReference type="ARBA" id="ARBA00004167"/>
    </source>
</evidence>
<reference evidence="7" key="2">
    <citation type="journal article" date="2021" name="PeerJ">
        <title>Extensive microbial diversity within the chicken gut microbiome revealed by metagenomics and culture.</title>
        <authorList>
            <person name="Gilroy R."/>
            <person name="Ravi A."/>
            <person name="Getino M."/>
            <person name="Pursley I."/>
            <person name="Horton D.L."/>
            <person name="Alikhan N.F."/>
            <person name="Baker D."/>
            <person name="Gharbi K."/>
            <person name="Hall N."/>
            <person name="Watson M."/>
            <person name="Adriaenssens E.M."/>
            <person name="Foster-Nyarko E."/>
            <person name="Jarju S."/>
            <person name="Secka A."/>
            <person name="Antonio M."/>
            <person name="Oren A."/>
            <person name="Chaudhuri R.R."/>
            <person name="La Ragione R."/>
            <person name="Hildebrand F."/>
            <person name="Pallen M.J."/>
        </authorList>
    </citation>
    <scope>NUCLEOTIDE SEQUENCE</scope>
    <source>
        <strain evidence="7">3924</strain>
    </source>
</reference>
<evidence type="ECO:0000256" key="5">
    <source>
        <dbReference type="ARBA" id="ARBA00023136"/>
    </source>
</evidence>
<dbReference type="Gene3D" id="1.20.1440.20">
    <property type="entry name" value="LemA-like domain"/>
    <property type="match status" value="1"/>
</dbReference>
<dbReference type="EMBL" id="JADIMV010000088">
    <property type="protein sequence ID" value="MBO8440040.1"/>
    <property type="molecule type" value="Genomic_DNA"/>
</dbReference>
<evidence type="ECO:0000256" key="2">
    <source>
        <dbReference type="ARBA" id="ARBA00008854"/>
    </source>
</evidence>
<dbReference type="AlphaFoldDB" id="A0A940IEU0"/>